<dbReference type="EMBL" id="JAEDAK010000010">
    <property type="protein sequence ID" value="MBH9578182.1"/>
    <property type="molecule type" value="Genomic_DNA"/>
</dbReference>
<proteinExistence type="predicted"/>
<feature type="compositionally biased region" description="Polar residues" evidence="1">
    <location>
        <begin position="119"/>
        <end position="131"/>
    </location>
</feature>
<accession>A0A931J888</accession>
<feature type="region of interest" description="Disordered" evidence="1">
    <location>
        <begin position="98"/>
        <end position="143"/>
    </location>
</feature>
<evidence type="ECO:0000313" key="3">
    <source>
        <dbReference type="Proteomes" id="UP000613266"/>
    </source>
</evidence>
<evidence type="ECO:0000256" key="1">
    <source>
        <dbReference type="SAM" id="MobiDB-lite"/>
    </source>
</evidence>
<sequence length="217" mass="23020">MPYQPPRKTALPVTAVLLLHGLLGLLLIQQRSLPQASHRRSEVRLIPLKLPPPPPPAAAPTPARALATAAPRPAMVPVPEFSSAQPAPGAITLPAAPASAAEGAATPRPLNLNLPKGWQPSQDLSPAQQAVQDPRANSPRYSAEERMARAIANEPVTIELAGGGTMTRWPDGRCTRTLPNRSNQLVPMDSHLQVGTSHGGNCFNDKPGSAIRHTRPR</sequence>
<feature type="compositionally biased region" description="Low complexity" evidence="1">
    <location>
        <begin position="98"/>
        <end position="109"/>
    </location>
</feature>
<protein>
    <submittedName>
        <fullName evidence="2">Uncharacterized protein</fullName>
    </submittedName>
</protein>
<keyword evidence="3" id="KW-1185">Reference proteome</keyword>
<name>A0A931J888_9BURK</name>
<feature type="region of interest" description="Disordered" evidence="1">
    <location>
        <begin position="194"/>
        <end position="217"/>
    </location>
</feature>
<organism evidence="2 3">
    <name type="scientific">Inhella proteolytica</name>
    <dbReference type="NCBI Taxonomy" id="2795029"/>
    <lineage>
        <taxon>Bacteria</taxon>
        <taxon>Pseudomonadati</taxon>
        <taxon>Pseudomonadota</taxon>
        <taxon>Betaproteobacteria</taxon>
        <taxon>Burkholderiales</taxon>
        <taxon>Sphaerotilaceae</taxon>
        <taxon>Inhella</taxon>
    </lineage>
</organism>
<dbReference type="AlphaFoldDB" id="A0A931J888"/>
<feature type="compositionally biased region" description="Pro residues" evidence="1">
    <location>
        <begin position="49"/>
        <end position="59"/>
    </location>
</feature>
<reference evidence="2" key="1">
    <citation type="submission" date="2020-12" db="EMBL/GenBank/DDBJ databases">
        <title>The genome sequence of Inhella sp. 1Y17.</title>
        <authorList>
            <person name="Liu Y."/>
        </authorList>
    </citation>
    <scope>NUCLEOTIDE SEQUENCE</scope>
    <source>
        <strain evidence="2">1Y17</strain>
    </source>
</reference>
<gene>
    <name evidence="2" type="ORF">I7X39_14935</name>
</gene>
<feature type="region of interest" description="Disordered" evidence="1">
    <location>
        <begin position="46"/>
        <end position="65"/>
    </location>
</feature>
<dbReference type="Proteomes" id="UP000613266">
    <property type="component" value="Unassembled WGS sequence"/>
</dbReference>
<evidence type="ECO:0000313" key="2">
    <source>
        <dbReference type="EMBL" id="MBH9578182.1"/>
    </source>
</evidence>
<comment type="caution">
    <text evidence="2">The sequence shown here is derived from an EMBL/GenBank/DDBJ whole genome shotgun (WGS) entry which is preliminary data.</text>
</comment>
<dbReference type="RefSeq" id="WP_198111952.1">
    <property type="nucleotide sequence ID" value="NZ_JAEDAK010000010.1"/>
</dbReference>